<name>A0AAN7Y6C7_9EURO</name>
<dbReference type="InterPro" id="IPR036291">
    <property type="entry name" value="NAD(P)-bd_dom_sf"/>
</dbReference>
<dbReference type="Pfam" id="PF00106">
    <property type="entry name" value="adh_short"/>
    <property type="match status" value="1"/>
</dbReference>
<evidence type="ECO:0000313" key="4">
    <source>
        <dbReference type="Proteomes" id="UP001309876"/>
    </source>
</evidence>
<gene>
    <name evidence="3" type="ORF">LTR05_004430</name>
</gene>
<evidence type="ECO:0000313" key="3">
    <source>
        <dbReference type="EMBL" id="KAK5085151.1"/>
    </source>
</evidence>
<dbReference type="Gene3D" id="3.40.50.720">
    <property type="entry name" value="NAD(P)-binding Rossmann-like Domain"/>
    <property type="match status" value="1"/>
</dbReference>
<organism evidence="3 4">
    <name type="scientific">Lithohypha guttulata</name>
    <dbReference type="NCBI Taxonomy" id="1690604"/>
    <lineage>
        <taxon>Eukaryota</taxon>
        <taxon>Fungi</taxon>
        <taxon>Dikarya</taxon>
        <taxon>Ascomycota</taxon>
        <taxon>Pezizomycotina</taxon>
        <taxon>Eurotiomycetes</taxon>
        <taxon>Chaetothyriomycetidae</taxon>
        <taxon>Chaetothyriales</taxon>
        <taxon>Trichomeriaceae</taxon>
        <taxon>Lithohypha</taxon>
    </lineage>
</organism>
<dbReference type="EMBL" id="JAVRRJ010000004">
    <property type="protein sequence ID" value="KAK5085151.1"/>
    <property type="molecule type" value="Genomic_DNA"/>
</dbReference>
<protein>
    <submittedName>
        <fullName evidence="3">Uncharacterized protein</fullName>
    </submittedName>
</protein>
<dbReference type="PRINTS" id="PR00081">
    <property type="entry name" value="GDHRDH"/>
</dbReference>
<sequence length="318" mass="35045">MTCEAERFTAANIPPLRGYVVIVTGGNAGIGYETALQLARHDARVYIASRSEARVMEAIAKMRRVQASVDVHFLKLDLQDLNSVKAAAAEFERRETRLDILINNAGIMACPYEHTKDGHEVQWQTCFLAHHAFTLSLLPMMRQTAQQRGSARAGVRIVNVSSDAALFMGPDTIQYDDTNLSGVTGSLAPWRRYSHCKKASIIAAKAINTRYDKYGIAAYSLHPGVIKTGLQAHDTSFLGTITRVTMKLTPTSTVEEGARNSLFVATSPLVTDHGGKFYGPVGKLNHRAEKLTSDPKTADMLWDLADRQLRDHGFAFDH</sequence>
<dbReference type="SUPFAM" id="SSF51735">
    <property type="entry name" value="NAD(P)-binding Rossmann-fold domains"/>
    <property type="match status" value="1"/>
</dbReference>
<dbReference type="AlphaFoldDB" id="A0AAN7Y6C7"/>
<comment type="caution">
    <text evidence="3">The sequence shown here is derived from an EMBL/GenBank/DDBJ whole genome shotgun (WGS) entry which is preliminary data.</text>
</comment>
<dbReference type="Proteomes" id="UP001309876">
    <property type="component" value="Unassembled WGS sequence"/>
</dbReference>
<evidence type="ECO:0000256" key="2">
    <source>
        <dbReference type="ARBA" id="ARBA00023002"/>
    </source>
</evidence>
<dbReference type="GO" id="GO:0016491">
    <property type="term" value="F:oxidoreductase activity"/>
    <property type="evidence" value="ECO:0007669"/>
    <property type="project" value="UniProtKB-KW"/>
</dbReference>
<proteinExistence type="inferred from homology"/>
<dbReference type="PANTHER" id="PTHR43157">
    <property type="entry name" value="PHOSPHATIDYLINOSITOL-GLYCAN BIOSYNTHESIS CLASS F PROTEIN-RELATED"/>
    <property type="match status" value="1"/>
</dbReference>
<dbReference type="InterPro" id="IPR002347">
    <property type="entry name" value="SDR_fam"/>
</dbReference>
<keyword evidence="4" id="KW-1185">Reference proteome</keyword>
<evidence type="ECO:0000256" key="1">
    <source>
        <dbReference type="ARBA" id="ARBA00006484"/>
    </source>
</evidence>
<accession>A0AAN7Y6C7</accession>
<reference evidence="3 4" key="1">
    <citation type="submission" date="2023-08" db="EMBL/GenBank/DDBJ databases">
        <title>Black Yeasts Isolated from many extreme environments.</title>
        <authorList>
            <person name="Coleine C."/>
            <person name="Stajich J.E."/>
            <person name="Selbmann L."/>
        </authorList>
    </citation>
    <scope>NUCLEOTIDE SEQUENCE [LARGE SCALE GENOMIC DNA]</scope>
    <source>
        <strain evidence="3 4">CCFEE 5910</strain>
    </source>
</reference>
<keyword evidence="2" id="KW-0560">Oxidoreductase</keyword>
<dbReference type="PANTHER" id="PTHR43157:SF31">
    <property type="entry name" value="PHOSPHATIDYLINOSITOL-GLYCAN BIOSYNTHESIS CLASS F PROTEIN"/>
    <property type="match status" value="1"/>
</dbReference>
<comment type="similarity">
    <text evidence="1">Belongs to the short-chain dehydrogenases/reductases (SDR) family.</text>
</comment>